<keyword evidence="3" id="KW-0648">Protein biosynthesis</keyword>
<protein>
    <recommendedName>
        <fullName evidence="4">Eukaryotic translation initiation factor 3 30 kDa subunit</fullName>
    </recommendedName>
</protein>
<dbReference type="OrthoDB" id="20381at2759"/>
<dbReference type="GO" id="GO:0003743">
    <property type="term" value="F:translation initiation factor activity"/>
    <property type="evidence" value="ECO:0007669"/>
    <property type="project" value="UniProtKB-KW"/>
</dbReference>
<reference evidence="7" key="1">
    <citation type="submission" date="2016-10" db="EMBL/GenBank/DDBJ databases">
        <authorList>
            <person name="Jeantristanb JTB J.-T."/>
            <person name="Ricardo R."/>
        </authorList>
    </citation>
    <scope>NUCLEOTIDE SEQUENCE [LARGE SCALE GENOMIC DNA]</scope>
</reference>
<dbReference type="STRING" id="289078.A0A2X0KPI9"/>
<dbReference type="PANTHER" id="PTHR21681:SF0">
    <property type="entry name" value="EUKARYOTIC TRANSLATION INITIATION FACTOR 3 SUBUNIT J"/>
    <property type="match status" value="1"/>
</dbReference>
<dbReference type="PANTHER" id="PTHR21681">
    <property type="entry name" value="EUKARYOTIC TRANSLATION INITIATION FACTOR 3 SUBUNIT J"/>
    <property type="match status" value="1"/>
</dbReference>
<feature type="compositionally biased region" description="Acidic residues" evidence="5">
    <location>
        <begin position="32"/>
        <end position="51"/>
    </location>
</feature>
<proteinExistence type="predicted"/>
<feature type="region of interest" description="Disordered" evidence="5">
    <location>
        <begin position="195"/>
        <end position="228"/>
    </location>
</feature>
<dbReference type="Pfam" id="PF08597">
    <property type="entry name" value="eIF3_subunit"/>
    <property type="match status" value="1"/>
</dbReference>
<organism evidence="6 7">
    <name type="scientific">Microbotryum saponariae</name>
    <dbReference type="NCBI Taxonomy" id="289078"/>
    <lineage>
        <taxon>Eukaryota</taxon>
        <taxon>Fungi</taxon>
        <taxon>Dikarya</taxon>
        <taxon>Basidiomycota</taxon>
        <taxon>Pucciniomycotina</taxon>
        <taxon>Microbotryomycetes</taxon>
        <taxon>Microbotryales</taxon>
        <taxon>Microbotryaceae</taxon>
        <taxon>Microbotryum</taxon>
    </lineage>
</organism>
<accession>A0A2X0KPI9</accession>
<evidence type="ECO:0000256" key="3">
    <source>
        <dbReference type="ARBA" id="ARBA00022917"/>
    </source>
</evidence>
<keyword evidence="1" id="KW-0963">Cytoplasm</keyword>
<gene>
    <name evidence="6" type="ORF">BZ3500_MVSOF-1268-A1-R1_CHR8-1G09799</name>
</gene>
<dbReference type="GO" id="GO:0005852">
    <property type="term" value="C:eukaryotic translation initiation factor 3 complex"/>
    <property type="evidence" value="ECO:0007669"/>
    <property type="project" value="InterPro"/>
</dbReference>
<evidence type="ECO:0000256" key="2">
    <source>
        <dbReference type="ARBA" id="ARBA00022540"/>
    </source>
</evidence>
<feature type="region of interest" description="Disordered" evidence="5">
    <location>
        <begin position="1"/>
        <end position="104"/>
    </location>
</feature>
<evidence type="ECO:0000313" key="6">
    <source>
        <dbReference type="EMBL" id="SCZ95789.1"/>
    </source>
</evidence>
<dbReference type="AlphaFoldDB" id="A0A2X0KPI9"/>
<dbReference type="Gene3D" id="1.10.246.60">
    <property type="entry name" value="Eukaryotic translation initiation factor 3 like domains"/>
    <property type="match status" value="1"/>
</dbReference>
<keyword evidence="7" id="KW-1185">Reference proteome</keyword>
<feature type="compositionally biased region" description="Basic and acidic residues" evidence="5">
    <location>
        <begin position="73"/>
        <end position="84"/>
    </location>
</feature>
<name>A0A2X0KPI9_9BASI</name>
<dbReference type="EMBL" id="FMWP01000087">
    <property type="protein sequence ID" value="SCZ95789.1"/>
    <property type="molecule type" value="Genomic_DNA"/>
</dbReference>
<evidence type="ECO:0000313" key="7">
    <source>
        <dbReference type="Proteomes" id="UP000249723"/>
    </source>
</evidence>
<evidence type="ECO:0000256" key="4">
    <source>
        <dbReference type="ARBA" id="ARBA00029904"/>
    </source>
</evidence>
<sequence>MSDWDASDDETTKSAASIVAPKAPIKSKFADEDASDDDVKDDWDASDDEEDDKPKKPAGPAPPVRAKGITKQKIAEKEAAEQAKKAALAAKAREEGDPAARRARERAAMLKADMENATALFGASSVNDSDPFSQPLVTKVDAETVATSLAQQLVNAYSGSPVYTAFLESFVRSICGPLNDFDVKAVGSKLTTLANEKQKAQKEAQGGGKKKKGAAKPMLGASKTLGMGRADTGAYDEVLDDSGDYDDFKGHMTYSRVSGLRTDVAAGRGYDDSA</sequence>
<dbReference type="Proteomes" id="UP000249723">
    <property type="component" value="Unassembled WGS sequence"/>
</dbReference>
<evidence type="ECO:0000256" key="5">
    <source>
        <dbReference type="SAM" id="MobiDB-lite"/>
    </source>
</evidence>
<feature type="compositionally biased region" description="Basic and acidic residues" evidence="5">
    <location>
        <begin position="91"/>
        <end position="104"/>
    </location>
</feature>
<evidence type="ECO:0000256" key="1">
    <source>
        <dbReference type="ARBA" id="ARBA00022490"/>
    </source>
</evidence>
<dbReference type="InterPro" id="IPR013906">
    <property type="entry name" value="eIF3j"/>
</dbReference>
<dbReference type="InterPro" id="IPR023194">
    <property type="entry name" value="eIF3-like_dom_sf"/>
</dbReference>
<keyword evidence="2" id="KW-0396">Initiation factor</keyword>